<feature type="domain" description="ABC1 atypical kinase-like" evidence="3">
    <location>
        <begin position="269"/>
        <end position="473"/>
    </location>
</feature>
<keyword evidence="2" id="KW-0812">Transmembrane</keyword>
<dbReference type="InterPro" id="IPR052402">
    <property type="entry name" value="ADCK_kinase"/>
</dbReference>
<keyword evidence="5" id="KW-0808">Transferase</keyword>
<keyword evidence="2" id="KW-1133">Transmembrane helix</keyword>
<evidence type="ECO:0000256" key="2">
    <source>
        <dbReference type="SAM" id="Phobius"/>
    </source>
</evidence>
<dbReference type="GO" id="GO:0016301">
    <property type="term" value="F:kinase activity"/>
    <property type="evidence" value="ECO:0007669"/>
    <property type="project" value="UniProtKB-KW"/>
</dbReference>
<evidence type="ECO:0000313" key="5">
    <source>
        <dbReference type="RefSeq" id="XP_024935945.1"/>
    </source>
</evidence>
<dbReference type="GeneID" id="107262768"/>
<dbReference type="PANTHER" id="PTHR45890:SF1">
    <property type="entry name" value="AARF DOMAIN CONTAINING KINASE 2"/>
    <property type="match status" value="1"/>
</dbReference>
<organism evidence="4 5">
    <name type="scientific">Cephus cinctus</name>
    <name type="common">Wheat stem sawfly</name>
    <dbReference type="NCBI Taxonomy" id="211228"/>
    <lineage>
        <taxon>Eukaryota</taxon>
        <taxon>Metazoa</taxon>
        <taxon>Ecdysozoa</taxon>
        <taxon>Arthropoda</taxon>
        <taxon>Hexapoda</taxon>
        <taxon>Insecta</taxon>
        <taxon>Pterygota</taxon>
        <taxon>Neoptera</taxon>
        <taxon>Endopterygota</taxon>
        <taxon>Hymenoptera</taxon>
        <taxon>Cephoidea</taxon>
        <taxon>Cephidae</taxon>
        <taxon>Cephus</taxon>
    </lineage>
</organism>
<gene>
    <name evidence="5" type="primary">LOC107262768</name>
</gene>
<reference evidence="5" key="1">
    <citation type="submission" date="2025-08" db="UniProtKB">
        <authorList>
            <consortium name="RefSeq"/>
        </authorList>
    </citation>
    <scope>IDENTIFICATION</scope>
</reference>
<dbReference type="RefSeq" id="XP_024935945.1">
    <property type="nucleotide sequence ID" value="XM_025080177.1"/>
</dbReference>
<keyword evidence="5" id="KW-0418">Kinase</keyword>
<dbReference type="Pfam" id="PF03109">
    <property type="entry name" value="ABC1"/>
    <property type="match status" value="1"/>
</dbReference>
<dbReference type="SUPFAM" id="SSF56112">
    <property type="entry name" value="Protein kinase-like (PK-like)"/>
    <property type="match status" value="1"/>
</dbReference>
<dbReference type="Proteomes" id="UP000694920">
    <property type="component" value="Unplaced"/>
</dbReference>
<evidence type="ECO:0000313" key="4">
    <source>
        <dbReference type="Proteomes" id="UP000694920"/>
    </source>
</evidence>
<protein>
    <submittedName>
        <fullName evidence="5">Uncharacterized aarF domain-containing protein kinase 2</fullName>
    </submittedName>
</protein>
<dbReference type="GO" id="GO:0005739">
    <property type="term" value="C:mitochondrion"/>
    <property type="evidence" value="ECO:0007669"/>
    <property type="project" value="TreeGrafter"/>
</dbReference>
<dbReference type="InterPro" id="IPR004147">
    <property type="entry name" value="ABC1_dom"/>
</dbReference>
<proteinExistence type="inferred from homology"/>
<evidence type="ECO:0000256" key="1">
    <source>
        <dbReference type="ARBA" id="ARBA00009670"/>
    </source>
</evidence>
<keyword evidence="2" id="KW-0472">Membrane</keyword>
<dbReference type="CDD" id="cd13971">
    <property type="entry name" value="ADCK2-like"/>
    <property type="match status" value="1"/>
</dbReference>
<dbReference type="AlphaFoldDB" id="A0AAJ7VWL9"/>
<dbReference type="PANTHER" id="PTHR45890">
    <property type="entry name" value="AARF DOMAIN CONTAINING KINASE 2 (PREDICTED)"/>
    <property type="match status" value="1"/>
</dbReference>
<name>A0AAJ7VWL9_CEPCN</name>
<keyword evidence="4" id="KW-1185">Reference proteome</keyword>
<comment type="similarity">
    <text evidence="1">Belongs to the protein kinase superfamily. ADCK protein kinase family.</text>
</comment>
<feature type="transmembrane region" description="Helical" evidence="2">
    <location>
        <begin position="93"/>
        <end position="115"/>
    </location>
</feature>
<accession>A0AAJ7VWL9</accession>
<dbReference type="InterPro" id="IPR011009">
    <property type="entry name" value="Kinase-like_dom_sf"/>
</dbReference>
<sequence>MRFYSPLKKFFKPAFAPYGRSNCIPIKCRERNYPHRPGPIMLRILNTGSLKRAGYKLVEIFVKINDTNNGEVSNPVSGRKENRNLLVSIMETFMITIRIIVITSVASIVCILYVITRFIRTDSFPDVLLKAMEFLGPTFIKFGQWVSTRRDLFPEDICNTLSQLQRYTSAHSWIYTKSLLKATYGEEWRNLFVKVFNEHPLGSGCCAQVYKAWINFDVSVKISEDARVSPLVEIAEYFCIGHLIGFVDKLIEKHNKEEEGQTYSRKIHPVAVKVLHPGIEEQLKRDLTIMHVLAKCVTYMFPSVRWLSLADCVSEFSQLMESQVNMELEAFNLKRFSKNFSSTKNVIFPYPYQELTHRKILVESYHEGLPISDYLSGKNRGLQERLAKIGVTTVLKMIFKDNFVHCDLHPGNILVQESHESGDTDSISGFRKIWRFNHEDAGPRLVILDCGLVASLNERCRKNLRDVFRSVAMGKGELAAEYIMRHSIHLTPDPLGFKKTMGKIVETHLRDRVKLKNVNVSTVVAELFSAMIRYQVKQDGSFSSVILSMAVIEGLGRSLDPDIDIVTEVLPYVRN</sequence>
<dbReference type="Gene3D" id="1.10.510.10">
    <property type="entry name" value="Transferase(Phosphotransferase) domain 1"/>
    <property type="match status" value="1"/>
</dbReference>
<dbReference type="KEGG" id="ccin:107262768"/>
<dbReference type="InterPro" id="IPR044095">
    <property type="entry name" value="ADCK2_dom"/>
</dbReference>
<evidence type="ECO:0000259" key="3">
    <source>
        <dbReference type="Pfam" id="PF03109"/>
    </source>
</evidence>